<comment type="caution">
    <text evidence="12">The sequence shown here is derived from an EMBL/GenBank/DDBJ whole genome shotgun (WGS) entry which is preliminary data.</text>
</comment>
<comment type="subcellular location">
    <subcellularLocation>
        <location evidence="2">Chromosome</location>
    </subcellularLocation>
    <subcellularLocation>
        <location evidence="1">Nucleus</location>
    </subcellularLocation>
</comment>
<organism evidence="12 13">
    <name type="scientific">Tilletia walkeri</name>
    <dbReference type="NCBI Taxonomy" id="117179"/>
    <lineage>
        <taxon>Eukaryota</taxon>
        <taxon>Fungi</taxon>
        <taxon>Dikarya</taxon>
        <taxon>Basidiomycota</taxon>
        <taxon>Ustilaginomycotina</taxon>
        <taxon>Exobasidiomycetes</taxon>
        <taxon>Tilletiales</taxon>
        <taxon>Tilletiaceae</taxon>
        <taxon>Tilletia</taxon>
    </lineage>
</organism>
<feature type="compositionally biased region" description="Polar residues" evidence="10">
    <location>
        <begin position="1"/>
        <end position="13"/>
    </location>
</feature>
<dbReference type="GO" id="GO:0045815">
    <property type="term" value="P:transcription initiation-coupled chromatin remodeling"/>
    <property type="evidence" value="ECO:0007669"/>
    <property type="project" value="TreeGrafter"/>
</dbReference>
<feature type="compositionally biased region" description="Acidic residues" evidence="10">
    <location>
        <begin position="122"/>
        <end position="135"/>
    </location>
</feature>
<evidence type="ECO:0000256" key="3">
    <source>
        <dbReference type="ARBA" id="ARBA00006914"/>
    </source>
</evidence>
<keyword evidence="8" id="KW-0103">Bromodomain</keyword>
<evidence type="ECO:0000313" key="12">
    <source>
        <dbReference type="EMBL" id="KAE8272120.1"/>
    </source>
</evidence>
<dbReference type="GO" id="GO:0005524">
    <property type="term" value="F:ATP binding"/>
    <property type="evidence" value="ECO:0007669"/>
    <property type="project" value="UniProtKB-KW"/>
</dbReference>
<dbReference type="InterPro" id="IPR003959">
    <property type="entry name" value="ATPase_AAA_core"/>
</dbReference>
<evidence type="ECO:0000256" key="6">
    <source>
        <dbReference type="ARBA" id="ARBA00022801"/>
    </source>
</evidence>
<evidence type="ECO:0000256" key="1">
    <source>
        <dbReference type="ARBA" id="ARBA00004123"/>
    </source>
</evidence>
<feature type="region of interest" description="Disordered" evidence="10">
    <location>
        <begin position="1313"/>
        <end position="1437"/>
    </location>
</feature>
<dbReference type="GO" id="GO:0003682">
    <property type="term" value="F:chromatin binding"/>
    <property type="evidence" value="ECO:0007669"/>
    <property type="project" value="TreeGrafter"/>
</dbReference>
<evidence type="ECO:0000256" key="10">
    <source>
        <dbReference type="SAM" id="MobiDB-lite"/>
    </source>
</evidence>
<dbReference type="Gene3D" id="1.10.8.60">
    <property type="match status" value="1"/>
</dbReference>
<dbReference type="GO" id="GO:0006337">
    <property type="term" value="P:nucleosome disassembly"/>
    <property type="evidence" value="ECO:0007669"/>
    <property type="project" value="TreeGrafter"/>
</dbReference>
<dbReference type="Proteomes" id="UP000078113">
    <property type="component" value="Unassembled WGS sequence"/>
</dbReference>
<dbReference type="GO" id="GO:0006334">
    <property type="term" value="P:nucleosome assembly"/>
    <property type="evidence" value="ECO:0007669"/>
    <property type="project" value="TreeGrafter"/>
</dbReference>
<evidence type="ECO:0000256" key="5">
    <source>
        <dbReference type="ARBA" id="ARBA00022741"/>
    </source>
</evidence>
<feature type="compositionally biased region" description="Acidic residues" evidence="10">
    <location>
        <begin position="22"/>
        <end position="38"/>
    </location>
</feature>
<dbReference type="SUPFAM" id="SSF52540">
    <property type="entry name" value="P-loop containing nucleoside triphosphate hydrolases"/>
    <property type="match status" value="2"/>
</dbReference>
<comment type="similarity">
    <text evidence="3">Belongs to the AAA ATPase family.</text>
</comment>
<feature type="compositionally biased region" description="Basic and acidic residues" evidence="10">
    <location>
        <begin position="1313"/>
        <end position="1334"/>
    </location>
</feature>
<keyword evidence="9" id="KW-0539">Nucleus</keyword>
<keyword evidence="13" id="KW-1185">Reference proteome</keyword>
<reference evidence="12" key="2">
    <citation type="journal article" date="2019" name="IMA Fungus">
        <title>Genome sequencing and comparison of five Tilletia species to identify candidate genes for the detection of regulated species infecting wheat.</title>
        <authorList>
            <person name="Nguyen H.D.T."/>
            <person name="Sultana T."/>
            <person name="Kesanakurti P."/>
            <person name="Hambleton S."/>
        </authorList>
    </citation>
    <scope>NUCLEOTIDE SEQUENCE</scope>
    <source>
        <strain evidence="12">DAOMC 236422</strain>
    </source>
</reference>
<feature type="region of interest" description="Disordered" evidence="10">
    <location>
        <begin position="345"/>
        <end position="376"/>
    </location>
</feature>
<feature type="compositionally biased region" description="Acidic residues" evidence="10">
    <location>
        <begin position="280"/>
        <end position="295"/>
    </location>
</feature>
<feature type="compositionally biased region" description="Low complexity" evidence="10">
    <location>
        <begin position="108"/>
        <end position="117"/>
    </location>
</feature>
<dbReference type="Pfam" id="PF00004">
    <property type="entry name" value="AAA"/>
    <property type="match status" value="1"/>
</dbReference>
<evidence type="ECO:0000256" key="2">
    <source>
        <dbReference type="ARBA" id="ARBA00004286"/>
    </source>
</evidence>
<keyword evidence="7" id="KW-0067">ATP-binding</keyword>
<dbReference type="SUPFAM" id="SSF47370">
    <property type="entry name" value="Bromodomain"/>
    <property type="match status" value="1"/>
</dbReference>
<evidence type="ECO:0000259" key="11">
    <source>
        <dbReference type="SMART" id="SM00382"/>
    </source>
</evidence>
<keyword evidence="5" id="KW-0547">Nucleotide-binding</keyword>
<dbReference type="InterPro" id="IPR041569">
    <property type="entry name" value="AAA_lid_3"/>
</dbReference>
<dbReference type="GO" id="GO:0042393">
    <property type="term" value="F:histone binding"/>
    <property type="evidence" value="ECO:0007669"/>
    <property type="project" value="UniProtKB-ARBA"/>
</dbReference>
<dbReference type="PROSITE" id="PS00674">
    <property type="entry name" value="AAA"/>
    <property type="match status" value="1"/>
</dbReference>
<evidence type="ECO:0000256" key="9">
    <source>
        <dbReference type="ARBA" id="ARBA00023242"/>
    </source>
</evidence>
<dbReference type="PANTHER" id="PTHR23069">
    <property type="entry name" value="AAA DOMAIN-CONTAINING"/>
    <property type="match status" value="1"/>
</dbReference>
<evidence type="ECO:0000256" key="4">
    <source>
        <dbReference type="ARBA" id="ARBA00022454"/>
    </source>
</evidence>
<dbReference type="FunFam" id="3.40.50.300:FF:000061">
    <property type="entry name" value="ATPase family, AAA domain-containing 2"/>
    <property type="match status" value="1"/>
</dbReference>
<dbReference type="InterPro" id="IPR003960">
    <property type="entry name" value="ATPase_AAA_CS"/>
</dbReference>
<feature type="domain" description="AAA+ ATPase" evidence="11">
    <location>
        <begin position="510"/>
        <end position="651"/>
    </location>
</feature>
<evidence type="ECO:0000313" key="13">
    <source>
        <dbReference type="Proteomes" id="UP000078113"/>
    </source>
</evidence>
<feature type="region of interest" description="Disordered" evidence="10">
    <location>
        <begin position="1"/>
        <end position="145"/>
    </location>
</feature>
<name>A0A8X7NGU6_9BASI</name>
<evidence type="ECO:0000256" key="8">
    <source>
        <dbReference type="ARBA" id="ARBA00023117"/>
    </source>
</evidence>
<dbReference type="FunFam" id="1.10.8.60:FF:000016">
    <property type="entry name" value="ATPase family AAA domain-containing protein 2B"/>
    <property type="match status" value="1"/>
</dbReference>
<dbReference type="GO" id="GO:0140674">
    <property type="term" value="F:ATP-dependent histone chaperone activity"/>
    <property type="evidence" value="ECO:0007669"/>
    <property type="project" value="UniProtKB-ARBA"/>
</dbReference>
<dbReference type="Pfam" id="PF17862">
    <property type="entry name" value="AAA_lid_3"/>
    <property type="match status" value="1"/>
</dbReference>
<dbReference type="InterPro" id="IPR003593">
    <property type="entry name" value="AAA+_ATPase"/>
</dbReference>
<dbReference type="Gene3D" id="3.40.50.300">
    <property type="entry name" value="P-loop containing nucleotide triphosphate hydrolases"/>
    <property type="match status" value="1"/>
</dbReference>
<dbReference type="PANTHER" id="PTHR23069:SF0">
    <property type="entry name" value="TAT-BINDING HOMOLOG 7"/>
    <property type="match status" value="1"/>
</dbReference>
<dbReference type="FunFam" id="3.40.50.300:FF:001218">
    <property type="entry name" value="AAA family ATPase, putative"/>
    <property type="match status" value="1"/>
</dbReference>
<gene>
    <name evidence="12" type="ORF">A4X09_0g182</name>
</gene>
<dbReference type="Gene3D" id="1.20.920.10">
    <property type="entry name" value="Bromodomain-like"/>
    <property type="match status" value="1"/>
</dbReference>
<feature type="compositionally biased region" description="Basic and acidic residues" evidence="10">
    <location>
        <begin position="65"/>
        <end position="79"/>
    </location>
</feature>
<accession>A0A8X7NGU6</accession>
<reference evidence="12" key="1">
    <citation type="submission" date="2016-04" db="EMBL/GenBank/DDBJ databases">
        <authorList>
            <person name="Nguyen H.D."/>
            <person name="Samba Siva P."/>
            <person name="Cullis J."/>
            <person name="Levesque C.A."/>
            <person name="Hambleton S."/>
        </authorList>
    </citation>
    <scope>NUCLEOTIDE SEQUENCE</scope>
    <source>
        <strain evidence="12">DAOMC 236422</strain>
    </source>
</reference>
<feature type="compositionally biased region" description="Low complexity" evidence="10">
    <location>
        <begin position="43"/>
        <end position="54"/>
    </location>
</feature>
<dbReference type="InterPro" id="IPR045199">
    <property type="entry name" value="ATAD2-like"/>
</dbReference>
<feature type="compositionally biased region" description="Polar residues" evidence="10">
    <location>
        <begin position="1399"/>
        <end position="1422"/>
    </location>
</feature>
<protein>
    <recommendedName>
        <fullName evidence="11">AAA+ ATPase domain-containing protein</fullName>
    </recommendedName>
</protein>
<dbReference type="GO" id="GO:0000785">
    <property type="term" value="C:chromatin"/>
    <property type="evidence" value="ECO:0007669"/>
    <property type="project" value="UniProtKB-ARBA"/>
</dbReference>
<dbReference type="InterPro" id="IPR036427">
    <property type="entry name" value="Bromodomain-like_sf"/>
</dbReference>
<feature type="compositionally biased region" description="Low complexity" evidence="10">
    <location>
        <begin position="1342"/>
        <end position="1359"/>
    </location>
</feature>
<dbReference type="SMART" id="SM00382">
    <property type="entry name" value="AAA"/>
    <property type="match status" value="1"/>
</dbReference>
<dbReference type="InterPro" id="IPR027417">
    <property type="entry name" value="P-loop_NTPase"/>
</dbReference>
<proteinExistence type="inferred from homology"/>
<feature type="region of interest" description="Disordered" evidence="10">
    <location>
        <begin position="157"/>
        <end position="319"/>
    </location>
</feature>
<dbReference type="GO" id="GO:0016887">
    <property type="term" value="F:ATP hydrolysis activity"/>
    <property type="evidence" value="ECO:0007669"/>
    <property type="project" value="InterPro"/>
</dbReference>
<keyword evidence="6" id="KW-0378">Hydrolase</keyword>
<evidence type="ECO:0000256" key="7">
    <source>
        <dbReference type="ARBA" id="ARBA00022840"/>
    </source>
</evidence>
<keyword evidence="4" id="KW-0158">Chromosome</keyword>
<dbReference type="EMBL" id="LWDG02000003">
    <property type="protein sequence ID" value="KAE8272120.1"/>
    <property type="molecule type" value="Genomic_DNA"/>
</dbReference>
<dbReference type="GO" id="GO:0005634">
    <property type="term" value="C:nucleus"/>
    <property type="evidence" value="ECO:0007669"/>
    <property type="project" value="UniProtKB-SubCell"/>
</dbReference>
<sequence>MSSTRRSAAQKVTTYREAHSDEEADFEDDVPDEDEEEAQSFPARGSSASGTRTSGRQRRASTKLNEYDSGDRWESDGASKSEAPQVPSRIRIKLRPQTLPQRATRHTSAAGAVASSVHGDEDHDGEGDGDADGEADPANVRTTGLVPMQRARCALSIHDPSSELNNSGLFVPRRPMQATSHPAENPGGGGEDGAGRRRTRGTAPLNYAENLEESSEDEKVKPAGRKSNRRPKESGDDEFDASQADDYGTKKTDKKRFRTDTQQRQKKIQNIAKKRKTSDGDADFEDHSEESAEDDLNLHDDDSLDEPPASQGASYGLRQRKPVNYSIPLLGTGKRGNFDEIDPDTYNFPRKGPMTFVDDTPKKRAPRKKGGWNGLPATMSGKDYAKLFGDGQDSSDDDMPTARRVLGAGLGGGAMLGGMPTSISGLLGGAGGLGAFGGAAPAHGGVDKDAQMGRIRPASDGLADVDPFGPNMQVDFSSIGGLDNHVQQLKEMVSLPLLYPEVFTRFKVTPPRGVLFHGPPGTGKTLVARALAASCSTEGQQISFFMRKGADCLSKWVGEAERQLRLLFEEAKNSQPSIIFFDEIDGLAPVRSSKQDQIHASIVSTLLALMDGMDGRGQVVVIGATNRPDSVDPALRRPGRFDREFYFPLPDRKARRSILNIHTRGWEPPLSDEFKDRLAEVTKGYGGADLRALCTEAALNAVQRRYPQIYNTNERLLLKPETIHVDAKDFMMSVNKVVPSSKRAGTGSASALPEHFQPLLRSAVDEATRILDSVMPPVSKRNALEEALYEDEAPADTAAAGSSAAAAFDAGAATARARDGGFGRELLLQSFETLRVFKPRVLIHGEGGMGQGIVGAAILHHLEGYHIQPLDIATLLGDSSRSPEAAVIQIFQEAKRHKPSVMYIPSLIHWANSVPEGVRTTLKSLLDSLAPSDPVMLFAVAEEPIAHLRRDVRSWFGFLPSNKYQISRPTTAQRRAFFSDLLYHASRPPTEFPDGVPRRKRILEVLPVAPPKKPQEPTKAELDQMQNQDERTLEHLKFRLSPVLAELRKKFKRFCRDARLEYNLQNLLAKFDFEPPSGGKVVVHLIYNQPIKGIRGAQLISPAKPPAPAAIEGLIPPAPVPEAIVTDFSAGQQAQMMIGGPAATETMLAAASQLTLPSTTDGDVSMLNADLLVPDSQPLNPSLAITAEDAPPPSTPMRMMEGSQSLQVPAEANLAVPEAPSLPDSALKRDMTIWLISLDKMHTRLFNSYYLTAEEFLDDVQKLVSNAEEAAEVDEDRVTKAYEMRTLALILIEQFVDPAFRVECAKMAKRVREREAASAREEREKAGKGKEKANGDAAVNGEASSAPAASQEASTSTASLKRMREDGSGVSETQGAADEEAARKRQRHTPPPLGAAPMTPSSATHLSSNGAGSSSQPVQSAITHHGPIGMGSLLNGSNVTRSPSKVLTHTFEINQSMLQALADHMVNLSSEFTIEQLEQLRASAFNVVWRRRSDWNRTALIQELWGLTQQISDAVRQEKELEEAEDD</sequence>
<feature type="compositionally biased region" description="Basic residues" evidence="10">
    <location>
        <begin position="264"/>
        <end position="276"/>
    </location>
</feature>